<evidence type="ECO:0000256" key="1">
    <source>
        <dbReference type="SAM" id="MobiDB-lite"/>
    </source>
</evidence>
<proteinExistence type="predicted"/>
<feature type="region of interest" description="Disordered" evidence="1">
    <location>
        <begin position="290"/>
        <end position="336"/>
    </location>
</feature>
<gene>
    <name evidence="2" type="ORF">BcabD6B2_53330</name>
</gene>
<accession>A0AAV4M1N4</accession>
<comment type="caution">
    <text evidence="2">The sequence shown here is derived from an EMBL/GenBank/DDBJ whole genome shotgun (WGS) entry which is preliminary data.</text>
</comment>
<keyword evidence="3" id="KW-1185">Reference proteome</keyword>
<sequence length="438" mass="49203">MALVGEVVPRVEAVVVNHGLVLVVNLDERLGQVLPVAQLHREVVRLVLAAASDGVSDNVHEHANGVVDASEERDAHQEPADVAVPEALEHRRVVLEAPKEVKDDEHVGVAQQQHLGRVVALPVAQFVSSDADDLRRRLLQQRVVDHDLLEPPQPVKVHVRVGAALGAVHQLDLPQRELEALGQVLNARLQLAVLQRLELVEERRDQVAVYHEHEEGEDGCEPEGLRSAQLLPAPVHQEYHHGEHGRPDDDLQKQRQKQVLEKEPVGLLVESVPLLDDEVGVEAEGQLRHRVEGELDPAEDQRLHTRYAVARRPVPAPQRRAEEREEQQQRQRRLDDRGDGLEDQLVAGVLHCLVVILRQQVRVHVLLRLLVYLVRALVRAALAVGVAREPQLALDHSQLPYDEVVLEQAVEQHRSEVELEVQRALEQVVDSHFARHEK</sequence>
<dbReference type="GeneID" id="94197379"/>
<dbReference type="EMBL" id="BPLF01000005">
    <property type="protein sequence ID" value="GIX65898.1"/>
    <property type="molecule type" value="Genomic_DNA"/>
</dbReference>
<name>A0AAV4M1N4_BABCB</name>
<organism evidence="2 3">
    <name type="scientific">Babesia caballi</name>
    <dbReference type="NCBI Taxonomy" id="5871"/>
    <lineage>
        <taxon>Eukaryota</taxon>
        <taxon>Sar</taxon>
        <taxon>Alveolata</taxon>
        <taxon>Apicomplexa</taxon>
        <taxon>Aconoidasida</taxon>
        <taxon>Piroplasmida</taxon>
        <taxon>Babesiidae</taxon>
        <taxon>Babesia</taxon>
    </lineage>
</organism>
<feature type="compositionally biased region" description="Basic and acidic residues" evidence="1">
    <location>
        <begin position="319"/>
        <end position="336"/>
    </location>
</feature>
<feature type="compositionally biased region" description="Basic and acidic residues" evidence="1">
    <location>
        <begin position="290"/>
        <end position="303"/>
    </location>
</feature>
<dbReference type="Proteomes" id="UP001497744">
    <property type="component" value="Unassembled WGS sequence"/>
</dbReference>
<dbReference type="RefSeq" id="XP_067717967.1">
    <property type="nucleotide sequence ID" value="XM_067861866.1"/>
</dbReference>
<evidence type="ECO:0000313" key="3">
    <source>
        <dbReference type="Proteomes" id="UP001497744"/>
    </source>
</evidence>
<evidence type="ECO:0000313" key="2">
    <source>
        <dbReference type="EMBL" id="GIX65898.1"/>
    </source>
</evidence>
<protein>
    <submittedName>
        <fullName evidence="2">Uncharacterized protein</fullName>
    </submittedName>
</protein>
<dbReference type="AlphaFoldDB" id="A0AAV4M1N4"/>
<reference evidence="2 3" key="1">
    <citation type="submission" date="2021-06" db="EMBL/GenBank/DDBJ databases">
        <title>Genome sequence of Babesia caballi.</title>
        <authorList>
            <person name="Yamagishi J."/>
            <person name="Kidaka T."/>
            <person name="Ochi A."/>
        </authorList>
    </citation>
    <scope>NUCLEOTIDE SEQUENCE [LARGE SCALE GENOMIC DNA]</scope>
    <source>
        <strain evidence="2">USDA-D6B2</strain>
    </source>
</reference>